<reference evidence="5" key="1">
    <citation type="journal article" date="2019" name="Int. J. Syst. Evol. Microbiol.">
        <title>The Global Catalogue of Microorganisms (GCM) 10K type strain sequencing project: providing services to taxonomists for standard genome sequencing and annotation.</title>
        <authorList>
            <consortium name="The Broad Institute Genomics Platform"/>
            <consortium name="The Broad Institute Genome Sequencing Center for Infectious Disease"/>
            <person name="Wu L."/>
            <person name="Ma J."/>
        </authorList>
    </citation>
    <scope>NUCLEOTIDE SEQUENCE [LARGE SCALE GENOMIC DNA]</scope>
    <source>
        <strain evidence="5">KACC 11904</strain>
    </source>
</reference>
<dbReference type="InterPro" id="IPR025370">
    <property type="entry name" value="SgrR_HTH_N"/>
</dbReference>
<sequence>MQLALQYAQLKASILRQGHQANEDVPVTVEEIAGYLFCTERNVKILIHKMSDNGWIVWTPGRGRGNRSSIRFLASVEELLLAEAKVYVEQGNLNSAMSLFQMEGLDPGLTDRFLAWLGDYFGYRPNQEAGEQDTLRLPMHNKLLTLDPTEILFSRDLHFVKQVFDTLLRFDPVRGVLEPGLAHEWSCKENGRVWIFYLRKRVKFHHGREMTAADVIYSLNRLRTLGNTDSPNRWLGEGIRAIRTMNRMTVQIELEAPNYMFGHYVSSYPTAIVPEDVYAAGGSQLRMHPVGTGPFRIVRHDEDGITLELFEDYYRERALLDRIELLYVPASISERRWQKWNFHVGRLNRDHHSAPAHWREKGVLTLGSNLLVFNMRRSGPQQEASVREAIHLVLHRSGLIEALGLVGAYPAEGFLPSAERREGPQDNEPQRARELLAQCGYRGEPLRLVFPPSYGCEVEWIRDRCAGIGVQVLIQEYSYPEMACTQLLQEADVILGGVVADDDEARCLIEMYKMGNMLTRAAATDAQRQVFDETIARIVAEPDAQVRIARIRAMERLLTEEHYALFLVHTRQRTVYSPHLKGIAVNTLGWFDFKNIWFRPELEPAPPAAGPAAEPHA</sequence>
<accession>A0ABW0KF36</accession>
<dbReference type="InterPro" id="IPR039424">
    <property type="entry name" value="SBP_5"/>
</dbReference>
<feature type="domain" description="Transcriptional regulator SgrR N-terminal HTH" evidence="3">
    <location>
        <begin position="17"/>
        <end position="102"/>
    </location>
</feature>
<dbReference type="Proteomes" id="UP001596044">
    <property type="component" value="Unassembled WGS sequence"/>
</dbReference>
<dbReference type="Pfam" id="PF00496">
    <property type="entry name" value="SBP_bac_5"/>
    <property type="match status" value="1"/>
</dbReference>
<gene>
    <name evidence="4" type="ORF">ACFPOG_27125</name>
</gene>
<keyword evidence="1" id="KW-0238">DNA-binding</keyword>
<proteinExistence type="predicted"/>
<evidence type="ECO:0000313" key="5">
    <source>
        <dbReference type="Proteomes" id="UP001596044"/>
    </source>
</evidence>
<dbReference type="Pfam" id="PF12793">
    <property type="entry name" value="SgrR_N"/>
    <property type="match status" value="1"/>
</dbReference>
<dbReference type="PANTHER" id="PTHR30290:SF72">
    <property type="entry name" value="HTH-TYPE TRANSCRIPTIONAL REGULATOR SGRR"/>
    <property type="match status" value="1"/>
</dbReference>
<dbReference type="InterPro" id="IPR000914">
    <property type="entry name" value="SBP_5_dom"/>
</dbReference>
<organism evidence="4 5">
    <name type="scientific">Paenibacillus aestuarii</name>
    <dbReference type="NCBI Taxonomy" id="516965"/>
    <lineage>
        <taxon>Bacteria</taxon>
        <taxon>Bacillati</taxon>
        <taxon>Bacillota</taxon>
        <taxon>Bacilli</taxon>
        <taxon>Bacillales</taxon>
        <taxon>Paenibacillaceae</taxon>
        <taxon>Paenibacillus</taxon>
    </lineage>
</organism>
<protein>
    <submittedName>
        <fullName evidence="4">ABC transporter substrate-binding protein</fullName>
    </submittedName>
</protein>
<evidence type="ECO:0000259" key="2">
    <source>
        <dbReference type="Pfam" id="PF00496"/>
    </source>
</evidence>
<dbReference type="PANTHER" id="PTHR30290">
    <property type="entry name" value="PERIPLASMIC BINDING COMPONENT OF ABC TRANSPORTER"/>
    <property type="match status" value="1"/>
</dbReference>
<dbReference type="EMBL" id="JBHSMJ010000040">
    <property type="protein sequence ID" value="MFC5451880.1"/>
    <property type="molecule type" value="Genomic_DNA"/>
</dbReference>
<evidence type="ECO:0000313" key="4">
    <source>
        <dbReference type="EMBL" id="MFC5451880.1"/>
    </source>
</evidence>
<name>A0ABW0KF36_9BACL</name>
<evidence type="ECO:0000256" key="1">
    <source>
        <dbReference type="ARBA" id="ARBA00023125"/>
    </source>
</evidence>
<feature type="domain" description="Solute-binding protein family 5" evidence="2">
    <location>
        <begin position="177"/>
        <end position="501"/>
    </location>
</feature>
<evidence type="ECO:0000259" key="3">
    <source>
        <dbReference type="Pfam" id="PF12793"/>
    </source>
</evidence>
<comment type="caution">
    <text evidence="4">The sequence shown here is derived from an EMBL/GenBank/DDBJ whole genome shotgun (WGS) entry which is preliminary data.</text>
</comment>
<dbReference type="SUPFAM" id="SSF53850">
    <property type="entry name" value="Periplasmic binding protein-like II"/>
    <property type="match status" value="1"/>
</dbReference>
<dbReference type="Gene3D" id="3.10.105.10">
    <property type="entry name" value="Dipeptide-binding Protein, Domain 3"/>
    <property type="match status" value="1"/>
</dbReference>
<keyword evidence="5" id="KW-1185">Reference proteome</keyword>
<dbReference type="Gene3D" id="3.40.190.10">
    <property type="entry name" value="Periplasmic binding protein-like II"/>
    <property type="match status" value="1"/>
</dbReference>
<dbReference type="RefSeq" id="WP_270879917.1">
    <property type="nucleotide sequence ID" value="NZ_JAQFVF010000027.1"/>
</dbReference>